<dbReference type="RefSeq" id="WP_163702218.1">
    <property type="nucleotide sequence ID" value="NZ_QXHD01000004.1"/>
</dbReference>
<accession>A0A6M0RT22</accession>
<protein>
    <submittedName>
        <fullName evidence="2">MBL fold metallo-hydrolase</fullName>
    </submittedName>
</protein>
<reference evidence="2 3" key="1">
    <citation type="journal article" date="2020" name="Microb. Ecol.">
        <title>Ecogenomics of the Marine Benthic Filamentous Cyanobacterium Adonisia.</title>
        <authorList>
            <person name="Walter J.M."/>
            <person name="Coutinho F.H."/>
            <person name="Leomil L."/>
            <person name="Hargreaves P.I."/>
            <person name="Campeao M.E."/>
            <person name="Vieira V.V."/>
            <person name="Silva B.S."/>
            <person name="Fistarol G.O."/>
            <person name="Salomon P.S."/>
            <person name="Sawabe T."/>
            <person name="Mino S."/>
            <person name="Hosokawa M."/>
            <person name="Miyashita H."/>
            <person name="Maruyama F."/>
            <person name="van Verk M.C."/>
            <person name="Dutilh B.E."/>
            <person name="Thompson C.C."/>
            <person name="Thompson F.L."/>
        </authorList>
    </citation>
    <scope>NUCLEOTIDE SEQUENCE [LARGE SCALE GENOMIC DNA]</scope>
    <source>
        <strain evidence="2 3">CCMR0081</strain>
    </source>
</reference>
<dbReference type="PANTHER" id="PTHR42773">
    <property type="entry name" value="METALLO-BETA-LACTAMASE-RELATED"/>
    <property type="match status" value="1"/>
</dbReference>
<dbReference type="GO" id="GO:0016787">
    <property type="term" value="F:hydrolase activity"/>
    <property type="evidence" value="ECO:0007669"/>
    <property type="project" value="UniProtKB-KW"/>
</dbReference>
<dbReference type="SUPFAM" id="SSF56281">
    <property type="entry name" value="Metallo-hydrolase/oxidoreductase"/>
    <property type="match status" value="1"/>
</dbReference>
<dbReference type="InterPro" id="IPR036866">
    <property type="entry name" value="RibonucZ/Hydroxyglut_hydro"/>
</dbReference>
<evidence type="ECO:0000313" key="2">
    <source>
        <dbReference type="EMBL" id="NEZ59289.1"/>
    </source>
</evidence>
<gene>
    <name evidence="2" type="ORF">DXZ20_27325</name>
</gene>
<evidence type="ECO:0000313" key="3">
    <source>
        <dbReference type="Proteomes" id="UP000481033"/>
    </source>
</evidence>
<dbReference type="EMBL" id="QXHD01000004">
    <property type="protein sequence ID" value="NEZ59289.1"/>
    <property type="molecule type" value="Genomic_DNA"/>
</dbReference>
<dbReference type="Proteomes" id="UP000481033">
    <property type="component" value="Unassembled WGS sequence"/>
</dbReference>
<proteinExistence type="predicted"/>
<keyword evidence="3" id="KW-1185">Reference proteome</keyword>
<keyword evidence="2" id="KW-0378">Hydrolase</keyword>
<feature type="region of interest" description="Disordered" evidence="1">
    <location>
        <begin position="1"/>
        <end position="23"/>
    </location>
</feature>
<name>A0A6M0RT22_9CYAN</name>
<dbReference type="PANTHER" id="PTHR42773:SF3">
    <property type="entry name" value="SLR0630 PROTEIN"/>
    <property type="match status" value="1"/>
</dbReference>
<sequence length="250" mass="27670">MSTSTINLDNSPTTSETARSNTKLPRSVFGADTNVYAFPPNRETLGGTAYLITYAPTPDSNSVARSNILVDCPALTDTNLNFIAEQGGLQWLVITHRGGSSHVRDWQSQFGCDVVLQEQEAYLLPQIETRTFHHELTLTPRHKLLWTPGHSPGSACLYNADQGGILFSGRHVLPTRQGGATPLRVSKTFHWPRQLKHVQRLLDKFTPQTLSYICPGANIGFLRGKQFIDDAYNKLAGLDLQELAKSQVLL</sequence>
<organism evidence="2 3">
    <name type="scientific">Adonisia turfae CCMR0081</name>
    <dbReference type="NCBI Taxonomy" id="2292702"/>
    <lineage>
        <taxon>Bacteria</taxon>
        <taxon>Bacillati</taxon>
        <taxon>Cyanobacteriota</taxon>
        <taxon>Adonisia</taxon>
        <taxon>Adonisia turfae</taxon>
    </lineage>
</organism>
<comment type="caution">
    <text evidence="2">The sequence shown here is derived from an EMBL/GenBank/DDBJ whole genome shotgun (WGS) entry which is preliminary data.</text>
</comment>
<evidence type="ECO:0000256" key="1">
    <source>
        <dbReference type="SAM" id="MobiDB-lite"/>
    </source>
</evidence>
<dbReference type="AlphaFoldDB" id="A0A6M0RT22"/>
<dbReference type="Gene3D" id="3.60.15.10">
    <property type="entry name" value="Ribonuclease Z/Hydroxyacylglutathione hydrolase-like"/>
    <property type="match status" value="1"/>
</dbReference>